<dbReference type="PROSITE" id="PS50965">
    <property type="entry name" value="NERD"/>
    <property type="match status" value="1"/>
</dbReference>
<sequence>MTGRGKRHTDDLARNKPAQQLVLWRRDYVRRNPFRVLRGFLDGVADEEYRRNAQRIRGERAVARELRAFLGRHPQWRVLHSIVVSARGTDLDHLVIGPRGVYTINTKHWSGRRITGSQSIVRTTRADGTAHHGEVRTLRSARHESDKASVLLSCAVGWTVSAQPVVTFVDPAGVRDELAAHGVRLLALDKFQSWFDAEDARPTALTAEQVATVYGAARLPATWLPAGRHPRR</sequence>
<reference evidence="2 3" key="1">
    <citation type="journal article" date="2021" name="Arch. Microbiol.">
        <title>Myceligenerans indicum sp. nov., an actinobacterium isolated from mangrove sediment of Sundarbans, India.</title>
        <authorList>
            <person name="Asha K."/>
            <person name="Bhadury P."/>
        </authorList>
    </citation>
    <scope>NUCLEOTIDE SEQUENCE [LARGE SCALE GENOMIC DNA]</scope>
    <source>
        <strain evidence="2 3">I2</strain>
    </source>
</reference>
<evidence type="ECO:0000313" key="3">
    <source>
        <dbReference type="Proteomes" id="UP000675409"/>
    </source>
</evidence>
<dbReference type="EMBL" id="JABBYC010000009">
    <property type="protein sequence ID" value="MBL0886247.1"/>
    <property type="molecule type" value="Genomic_DNA"/>
</dbReference>
<proteinExistence type="predicted"/>
<accession>A0ABS1LL21</accession>
<dbReference type="Pfam" id="PF08378">
    <property type="entry name" value="NERD"/>
    <property type="match status" value="1"/>
</dbReference>
<evidence type="ECO:0000259" key="1">
    <source>
        <dbReference type="PROSITE" id="PS50965"/>
    </source>
</evidence>
<feature type="domain" description="NERD" evidence="1">
    <location>
        <begin position="54"/>
        <end position="175"/>
    </location>
</feature>
<dbReference type="RefSeq" id="WP_201846084.1">
    <property type="nucleotide sequence ID" value="NZ_JABBYC010000009.1"/>
</dbReference>
<dbReference type="InterPro" id="IPR011528">
    <property type="entry name" value="NERD"/>
</dbReference>
<gene>
    <name evidence="2" type="ORF">HGK34_08185</name>
</gene>
<comment type="caution">
    <text evidence="2">The sequence shown here is derived from an EMBL/GenBank/DDBJ whole genome shotgun (WGS) entry which is preliminary data.</text>
</comment>
<evidence type="ECO:0000313" key="2">
    <source>
        <dbReference type="EMBL" id="MBL0886247.1"/>
    </source>
</evidence>
<organism evidence="2 3">
    <name type="scientific">Myceligenerans indicum</name>
    <dbReference type="NCBI Taxonomy" id="2593663"/>
    <lineage>
        <taxon>Bacteria</taxon>
        <taxon>Bacillati</taxon>
        <taxon>Actinomycetota</taxon>
        <taxon>Actinomycetes</taxon>
        <taxon>Micrococcales</taxon>
        <taxon>Promicromonosporaceae</taxon>
        <taxon>Myceligenerans</taxon>
    </lineage>
</organism>
<protein>
    <submittedName>
        <fullName evidence="2">NERD domain-containing protein</fullName>
    </submittedName>
</protein>
<name>A0ABS1LL21_9MICO</name>
<keyword evidence="3" id="KW-1185">Reference proteome</keyword>
<dbReference type="Proteomes" id="UP000675409">
    <property type="component" value="Unassembled WGS sequence"/>
</dbReference>